<name>A0A8H2ZWL1_9AGAM</name>
<protein>
    <recommendedName>
        <fullName evidence="3">BAH domain-containing protein</fullName>
    </recommendedName>
</protein>
<reference evidence="1" key="1">
    <citation type="submission" date="2021-01" db="EMBL/GenBank/DDBJ databases">
        <authorList>
            <person name="Kaushik A."/>
        </authorList>
    </citation>
    <scope>NUCLEOTIDE SEQUENCE</scope>
    <source>
        <strain evidence="1">AG1-1C</strain>
    </source>
</reference>
<dbReference type="AlphaFoldDB" id="A0A8H2ZWL1"/>
<gene>
    <name evidence="1" type="ORF">RDB_LOCUS20590</name>
</gene>
<sequence length="115" mass="13118">MPPPPRGASRGSITFSDIDPGDWEKLGQIFAIHGSRLSKFTLSDGTEITTDECVQVATGEDFSNTSAPNEMWFAEIMDIKTDRKHSTRRKDVYVRIRWFYTPYNLDNYHKTVGKA</sequence>
<dbReference type="Gene3D" id="2.30.30.490">
    <property type="match status" value="1"/>
</dbReference>
<evidence type="ECO:0000313" key="2">
    <source>
        <dbReference type="Proteomes" id="UP000663846"/>
    </source>
</evidence>
<accession>A0A8H2ZWL1</accession>
<proteinExistence type="predicted"/>
<organism evidence="1 2">
    <name type="scientific">Rhizoctonia solani</name>
    <dbReference type="NCBI Taxonomy" id="456999"/>
    <lineage>
        <taxon>Eukaryota</taxon>
        <taxon>Fungi</taxon>
        <taxon>Dikarya</taxon>
        <taxon>Basidiomycota</taxon>
        <taxon>Agaricomycotina</taxon>
        <taxon>Agaricomycetes</taxon>
        <taxon>Cantharellales</taxon>
        <taxon>Ceratobasidiaceae</taxon>
        <taxon>Rhizoctonia</taxon>
    </lineage>
</organism>
<evidence type="ECO:0000313" key="1">
    <source>
        <dbReference type="EMBL" id="CAE6363706.1"/>
    </source>
</evidence>
<evidence type="ECO:0008006" key="3">
    <source>
        <dbReference type="Google" id="ProtNLM"/>
    </source>
</evidence>
<dbReference type="Proteomes" id="UP000663846">
    <property type="component" value="Unassembled WGS sequence"/>
</dbReference>
<comment type="caution">
    <text evidence="1">The sequence shown here is derived from an EMBL/GenBank/DDBJ whole genome shotgun (WGS) entry which is preliminary data.</text>
</comment>
<dbReference type="InterPro" id="IPR043151">
    <property type="entry name" value="BAH_sf"/>
</dbReference>
<dbReference type="EMBL" id="CAJMWS010000102">
    <property type="protein sequence ID" value="CAE6363706.1"/>
    <property type="molecule type" value="Genomic_DNA"/>
</dbReference>